<organism evidence="2 3">
    <name type="scientific">Ajellomyces capsulatus (strain H143)</name>
    <name type="common">Darling's disease fungus</name>
    <name type="synonym">Histoplasma capsulatum</name>
    <dbReference type="NCBI Taxonomy" id="544712"/>
    <lineage>
        <taxon>Eukaryota</taxon>
        <taxon>Fungi</taxon>
        <taxon>Dikarya</taxon>
        <taxon>Ascomycota</taxon>
        <taxon>Pezizomycotina</taxon>
        <taxon>Eurotiomycetes</taxon>
        <taxon>Eurotiomycetidae</taxon>
        <taxon>Onygenales</taxon>
        <taxon>Ajellomycetaceae</taxon>
        <taxon>Histoplasma</taxon>
    </lineage>
</organism>
<evidence type="ECO:0000256" key="1">
    <source>
        <dbReference type="SAM" id="MobiDB-lite"/>
    </source>
</evidence>
<gene>
    <name evidence="2" type="ORF">HCDG_01180</name>
</gene>
<dbReference type="EMBL" id="GG692419">
    <property type="protein sequence ID" value="EER45601.1"/>
    <property type="molecule type" value="Genomic_DNA"/>
</dbReference>
<feature type="compositionally biased region" description="Basic and acidic residues" evidence="1">
    <location>
        <begin position="105"/>
        <end position="116"/>
    </location>
</feature>
<sequence length="128" mass="13906">MGLGELPLHCVTATQPPGSGPGIVRVHDRLEDGGGRCGRRWDDQPQYPGIKRFILRPAAGGAEGGDKEGPPHSPILGQSPRNVAFGRDATQPEDPRLVPFPDPEIQERKNRDESRHPSGPKPRQDLTP</sequence>
<dbReference type="Proteomes" id="UP000002624">
    <property type="component" value="Unassembled WGS sequence"/>
</dbReference>
<feature type="region of interest" description="Disordered" evidence="1">
    <location>
        <begin position="56"/>
        <end position="128"/>
    </location>
</feature>
<proteinExistence type="predicted"/>
<evidence type="ECO:0000313" key="2">
    <source>
        <dbReference type="EMBL" id="EER45601.1"/>
    </source>
</evidence>
<dbReference type="AlphaFoldDB" id="C6H398"/>
<feature type="region of interest" description="Disordered" evidence="1">
    <location>
        <begin position="1"/>
        <end position="24"/>
    </location>
</feature>
<dbReference type="VEuPathDB" id="FungiDB:HCDG_01180"/>
<dbReference type="HOGENOM" id="CLU_1958958_0_0_1"/>
<accession>C6H398</accession>
<protein>
    <submittedName>
        <fullName evidence="2">Uncharacterized protein</fullName>
    </submittedName>
</protein>
<reference evidence="3" key="1">
    <citation type="submission" date="2009-05" db="EMBL/GenBank/DDBJ databases">
        <title>The genome sequence of Ajellomyces capsulatus strain H143.</title>
        <authorList>
            <person name="Champion M."/>
            <person name="Cuomo C.A."/>
            <person name="Ma L.-J."/>
            <person name="Henn M.R."/>
            <person name="Sil A."/>
            <person name="Goldman B."/>
            <person name="Young S.K."/>
            <person name="Kodira C.D."/>
            <person name="Zeng Q."/>
            <person name="Koehrsen M."/>
            <person name="Alvarado L."/>
            <person name="Berlin A.M."/>
            <person name="Borenstein D."/>
            <person name="Chen Z."/>
            <person name="Engels R."/>
            <person name="Freedman E."/>
            <person name="Gellesch M."/>
            <person name="Goldberg J."/>
            <person name="Griggs A."/>
            <person name="Gujja S."/>
            <person name="Heiman D.I."/>
            <person name="Hepburn T.A."/>
            <person name="Howarth C."/>
            <person name="Jen D."/>
            <person name="Larson L."/>
            <person name="Lewis B."/>
            <person name="Mehta T."/>
            <person name="Park D."/>
            <person name="Pearson M."/>
            <person name="Roberts A."/>
            <person name="Saif S."/>
            <person name="Shea T.D."/>
            <person name="Shenoy N."/>
            <person name="Sisk P."/>
            <person name="Stolte C."/>
            <person name="Sykes S."/>
            <person name="Walk T."/>
            <person name="White J."/>
            <person name="Yandava C."/>
            <person name="Klein B."/>
            <person name="McEwen J.G."/>
            <person name="Puccia R."/>
            <person name="Goldman G.H."/>
            <person name="Felipe M.S."/>
            <person name="Nino-Vega G."/>
            <person name="San-Blas G."/>
            <person name="Taylor J.W."/>
            <person name="Mendoza L."/>
            <person name="Galagan J.E."/>
            <person name="Nusbaum C."/>
            <person name="Birren B.W."/>
        </authorList>
    </citation>
    <scope>NUCLEOTIDE SEQUENCE [LARGE SCALE GENOMIC DNA]</scope>
    <source>
        <strain evidence="3">H143</strain>
    </source>
</reference>
<evidence type="ECO:0000313" key="3">
    <source>
        <dbReference type="Proteomes" id="UP000002624"/>
    </source>
</evidence>
<name>C6H398_AJECH</name>